<evidence type="ECO:0000313" key="1">
    <source>
        <dbReference type="EMBL" id="OZC01260.1"/>
    </source>
</evidence>
<gene>
    <name evidence="1" type="ORF">BSZ36_18175</name>
</gene>
<organism evidence="1 2">
    <name type="scientific">Rubricoccus marinus</name>
    <dbReference type="NCBI Taxonomy" id="716817"/>
    <lineage>
        <taxon>Bacteria</taxon>
        <taxon>Pseudomonadati</taxon>
        <taxon>Rhodothermota</taxon>
        <taxon>Rhodothermia</taxon>
        <taxon>Rhodothermales</taxon>
        <taxon>Rubricoccaceae</taxon>
        <taxon>Rubricoccus</taxon>
    </lineage>
</organism>
<sequence>MAAPPLTLIGHLARASSLDDADSIGFTLNLSAAFDAGSTDPTREDSETYLRPWTWGAIDETDGRRTIRLRVTVINNQNPTNPDPRPDLLDVIAEAPRVGDDAREAWRGYLEERFTAATTRVDRSTSPPTRTFQPKSVQLDLANGPHEYEYEGTDEAGEGSPGAIETRFWHAELLDLSRSPAPLSHDAGLSWRFRVPTSALEPGDQLSIAAAPVLSFPTSAPPAPEARAPATSGISFPSEDRVAWPYDAPSVATEPTVTLESNHVRVDAHGEERWVALTGASFLDEDWMADLELRAAELFDLAGLLVRYLSDLGNESRPDAAKALAPLIRASLRDLAQTGATRGQLVYPGAPSSDAHRTLATDQGLAADLFRAVAPESRAAFSKSARHLLEGLEAWEETGGPSGALEGWWTGVCARALGIAPRVLTKPPDDHESLGWKGSYEEALALHAHVRDDVRARELLLEQWTLALGSSLPATVRDTIATDVLPNVDVPRALGLMHLGPAWDTIAAAYGAVPATSAGGVPEGVAAAYETEIKAYARRRAELVPDPPAPDP</sequence>
<comment type="caution">
    <text evidence="1">The sequence shown here is derived from an EMBL/GenBank/DDBJ whole genome shotgun (WGS) entry which is preliminary data.</text>
</comment>
<name>A0A259TU83_9BACT</name>
<feature type="non-terminal residue" evidence="1">
    <location>
        <position position="552"/>
    </location>
</feature>
<proteinExistence type="predicted"/>
<reference evidence="1 2" key="1">
    <citation type="submission" date="2016-11" db="EMBL/GenBank/DDBJ databases">
        <title>Study of marine rhodopsin-containing bacteria.</title>
        <authorList>
            <person name="Yoshizawa S."/>
            <person name="Kumagai Y."/>
            <person name="Kogure K."/>
        </authorList>
    </citation>
    <scope>NUCLEOTIDE SEQUENCE [LARGE SCALE GENOMIC DNA]</scope>
    <source>
        <strain evidence="1 2">SG-29</strain>
    </source>
</reference>
<dbReference type="AlphaFoldDB" id="A0A259TU83"/>
<keyword evidence="2" id="KW-1185">Reference proteome</keyword>
<evidence type="ECO:0000313" key="2">
    <source>
        <dbReference type="Proteomes" id="UP000216446"/>
    </source>
</evidence>
<dbReference type="EMBL" id="MQWB01000012">
    <property type="protein sequence ID" value="OZC01260.1"/>
    <property type="molecule type" value="Genomic_DNA"/>
</dbReference>
<accession>A0A259TU83</accession>
<protein>
    <submittedName>
        <fullName evidence="1">Uncharacterized protein</fullName>
    </submittedName>
</protein>
<dbReference type="InParanoid" id="A0A259TU83"/>
<dbReference type="RefSeq" id="WP_143536998.1">
    <property type="nucleotide sequence ID" value="NZ_MQWB01000012.1"/>
</dbReference>
<dbReference type="Proteomes" id="UP000216446">
    <property type="component" value="Unassembled WGS sequence"/>
</dbReference>